<name>A0AAV5TZZ8_9BILA</name>
<reference evidence="1" key="1">
    <citation type="submission" date="2023-10" db="EMBL/GenBank/DDBJ databases">
        <title>Genome assembly of Pristionchus species.</title>
        <authorList>
            <person name="Yoshida K."/>
            <person name="Sommer R.J."/>
        </authorList>
    </citation>
    <scope>NUCLEOTIDE SEQUENCE</scope>
    <source>
        <strain evidence="1">RS0144</strain>
    </source>
</reference>
<organism evidence="1 2">
    <name type="scientific">Pristionchus entomophagus</name>
    <dbReference type="NCBI Taxonomy" id="358040"/>
    <lineage>
        <taxon>Eukaryota</taxon>
        <taxon>Metazoa</taxon>
        <taxon>Ecdysozoa</taxon>
        <taxon>Nematoda</taxon>
        <taxon>Chromadorea</taxon>
        <taxon>Rhabditida</taxon>
        <taxon>Rhabditina</taxon>
        <taxon>Diplogasteromorpha</taxon>
        <taxon>Diplogasteroidea</taxon>
        <taxon>Neodiplogasteridae</taxon>
        <taxon>Pristionchus</taxon>
    </lineage>
</organism>
<dbReference type="AlphaFoldDB" id="A0AAV5TZZ8"/>
<gene>
    <name evidence="1" type="ORF">PENTCL1PPCAC_22299</name>
</gene>
<feature type="non-terminal residue" evidence="1">
    <location>
        <position position="1"/>
    </location>
</feature>
<keyword evidence="2" id="KW-1185">Reference proteome</keyword>
<evidence type="ECO:0000313" key="2">
    <source>
        <dbReference type="Proteomes" id="UP001432027"/>
    </source>
</evidence>
<sequence>GKCVEQETFDLTAIEKIFKFSGDASECNRYEKVYKFNPNLNATKGRSLSVTKYSGRYYLNFEITEFTTHPNGSIDRRIYMWFAATTGIMVNFTRKGGYRDDYYY</sequence>
<proteinExistence type="predicted"/>
<protein>
    <submittedName>
        <fullName evidence="1">Uncharacterized protein</fullName>
    </submittedName>
</protein>
<dbReference type="Proteomes" id="UP001432027">
    <property type="component" value="Unassembled WGS sequence"/>
</dbReference>
<feature type="non-terminal residue" evidence="1">
    <location>
        <position position="104"/>
    </location>
</feature>
<comment type="caution">
    <text evidence="1">The sequence shown here is derived from an EMBL/GenBank/DDBJ whole genome shotgun (WGS) entry which is preliminary data.</text>
</comment>
<accession>A0AAV5TZZ8</accession>
<dbReference type="EMBL" id="BTSX01000005">
    <property type="protein sequence ID" value="GMT00125.1"/>
    <property type="molecule type" value="Genomic_DNA"/>
</dbReference>
<evidence type="ECO:0000313" key="1">
    <source>
        <dbReference type="EMBL" id="GMT00125.1"/>
    </source>
</evidence>